<proteinExistence type="predicted"/>
<name>A0A816PDF9_9BILA</name>
<reference evidence="4" key="1">
    <citation type="submission" date="2021-02" db="EMBL/GenBank/DDBJ databases">
        <authorList>
            <person name="Nowell W R."/>
        </authorList>
    </citation>
    <scope>NUCLEOTIDE SEQUENCE</scope>
</reference>
<comment type="caution">
    <text evidence="4">The sequence shown here is derived from an EMBL/GenBank/DDBJ whole genome shotgun (WGS) entry which is preliminary data.</text>
</comment>
<feature type="region of interest" description="Disordered" evidence="1">
    <location>
        <begin position="289"/>
        <end position="355"/>
    </location>
</feature>
<dbReference type="OrthoDB" id="10038072at2759"/>
<feature type="compositionally biased region" description="Basic residues" evidence="1">
    <location>
        <begin position="410"/>
        <end position="421"/>
    </location>
</feature>
<dbReference type="Proteomes" id="UP000663834">
    <property type="component" value="Unassembled WGS sequence"/>
</dbReference>
<protein>
    <submittedName>
        <fullName evidence="4">Uncharacterized protein</fullName>
    </submittedName>
</protein>
<sequence length="427" mass="49214">MSNNSGRKSEFIPAVYARYFERSETPKSSRGHIYFNENHEESSKNYQIKRDLLFKRLFPSKYAESNVNHTDNENDTQNENNNSLNRTNESLGDFIPLSDSNPSTLKRKQPSPSPVANFTFSSSDENDEDSSMEERLPTSTHASIVGHVHPRATIENVRKVLIRELYQRTSDSHTEWLKCKMSLSKEYINPKYYADFQRRYQRDMNKHIPKRKKSSSISNKLENGYYVHDLTKNDESTATIKLNDTLDSDYIIETSPIKPVKKNSSSASIILISDSPAQSKCTPEFIILDSGDDDTDNNTHDRFNQDKNSTYFIDRSSISSGAMSQPKSTSHDDYREEDSKYAQLPFRNTSSEPIIRPIISKHQRRKQNSSLNSTQPLVSAIDRIIDQIDQSNPLEDSKEFEKQNLLIKQNKNRKKKKKKRLNNTTSS</sequence>
<feature type="compositionally biased region" description="Basic and acidic residues" evidence="1">
    <location>
        <begin position="329"/>
        <end position="340"/>
    </location>
</feature>
<feature type="compositionally biased region" description="Polar residues" evidence="1">
    <location>
        <begin position="306"/>
        <end position="328"/>
    </location>
</feature>
<feature type="region of interest" description="Disordered" evidence="1">
    <location>
        <begin position="65"/>
        <end position="144"/>
    </location>
</feature>
<organism evidence="4 5">
    <name type="scientific">Rotaria magnacalcarata</name>
    <dbReference type="NCBI Taxonomy" id="392030"/>
    <lineage>
        <taxon>Eukaryota</taxon>
        <taxon>Metazoa</taxon>
        <taxon>Spiralia</taxon>
        <taxon>Gnathifera</taxon>
        <taxon>Rotifera</taxon>
        <taxon>Eurotatoria</taxon>
        <taxon>Bdelloidea</taxon>
        <taxon>Philodinida</taxon>
        <taxon>Philodinidae</taxon>
        <taxon>Rotaria</taxon>
    </lineage>
</organism>
<dbReference type="EMBL" id="CAJNOW010001433">
    <property type="protein sequence ID" value="CAF1317284.1"/>
    <property type="molecule type" value="Genomic_DNA"/>
</dbReference>
<evidence type="ECO:0000313" key="5">
    <source>
        <dbReference type="Proteomes" id="UP000663824"/>
    </source>
</evidence>
<evidence type="ECO:0000313" key="4">
    <source>
        <dbReference type="EMBL" id="CAF2047274.1"/>
    </source>
</evidence>
<evidence type="ECO:0000313" key="2">
    <source>
        <dbReference type="EMBL" id="CAF1172513.1"/>
    </source>
</evidence>
<dbReference type="EMBL" id="CAJNRE010005629">
    <property type="protein sequence ID" value="CAF2047274.1"/>
    <property type="molecule type" value="Genomic_DNA"/>
</dbReference>
<feature type="region of interest" description="Disordered" evidence="1">
    <location>
        <begin position="391"/>
        <end position="427"/>
    </location>
</feature>
<gene>
    <name evidence="2" type="ORF">CJN711_LOCUS10584</name>
    <name evidence="3" type="ORF">KQP761_LOCUS5564</name>
    <name evidence="4" type="ORF">MBJ925_LOCUS12350</name>
</gene>
<evidence type="ECO:0000256" key="1">
    <source>
        <dbReference type="SAM" id="MobiDB-lite"/>
    </source>
</evidence>
<dbReference type="Proteomes" id="UP000663855">
    <property type="component" value="Unassembled WGS sequence"/>
</dbReference>
<accession>A0A816PDF9</accession>
<evidence type="ECO:0000313" key="3">
    <source>
        <dbReference type="EMBL" id="CAF1317284.1"/>
    </source>
</evidence>
<dbReference type="Proteomes" id="UP000663824">
    <property type="component" value="Unassembled WGS sequence"/>
</dbReference>
<dbReference type="AlphaFoldDB" id="A0A816PDF9"/>
<dbReference type="EMBL" id="CAJNOV010004336">
    <property type="protein sequence ID" value="CAF1172513.1"/>
    <property type="molecule type" value="Genomic_DNA"/>
</dbReference>
<feature type="compositionally biased region" description="Low complexity" evidence="1">
    <location>
        <begin position="75"/>
        <end position="91"/>
    </location>
</feature>